<dbReference type="InterPro" id="IPR036890">
    <property type="entry name" value="HATPase_C_sf"/>
</dbReference>
<proteinExistence type="predicted"/>
<sequence>MLLVSAGVGLPVLAGAVDPELPRPMWTAAFAAIFVAVWFLLSSERRNVRLACFASATALGWLTVLTAPGAGLMPVLLVVIVALGPEVLGVRANFAVVLLNTAVIIASMVMRELGAADLWIAGGFYLLIQVSAVLSVLAIGREKRMRRELTEAHVDLQAATVLLGESARSTERLRIARELHDLVGHQLTVLTLELEAARHRDGEAGREHVERANSVARALLADVRATVGEIRAAPAGSLADALAEIGRAVPGLDVAVDVAADVEVDEEQTTVLVRAVQEIVTNALRHAGAKELWVLVERDGTKVRLTAGDDGRGASPVVPGNGLRGLVERFANAGGEAEFDGSNGFRVAAWVPAR</sequence>
<dbReference type="GO" id="GO:0016020">
    <property type="term" value="C:membrane"/>
    <property type="evidence" value="ECO:0007669"/>
    <property type="project" value="InterPro"/>
</dbReference>
<dbReference type="SUPFAM" id="SSF55874">
    <property type="entry name" value="ATPase domain of HSP90 chaperone/DNA topoisomerase II/histidine kinase"/>
    <property type="match status" value="1"/>
</dbReference>
<dbReference type="CDD" id="cd16917">
    <property type="entry name" value="HATPase_UhpB-NarQ-NarX-like"/>
    <property type="match status" value="1"/>
</dbReference>
<dbReference type="Gene3D" id="1.20.5.1930">
    <property type="match status" value="1"/>
</dbReference>
<dbReference type="EMBL" id="FOME01000001">
    <property type="protein sequence ID" value="SFC53272.1"/>
    <property type="molecule type" value="Genomic_DNA"/>
</dbReference>
<feature type="transmembrane region" description="Helical" evidence="4">
    <location>
        <begin position="24"/>
        <end position="41"/>
    </location>
</feature>
<feature type="domain" description="Signal transduction histidine kinase subgroup 3 dimerisation and phosphoacceptor" evidence="6">
    <location>
        <begin position="171"/>
        <end position="232"/>
    </location>
</feature>
<dbReference type="Proteomes" id="UP000199690">
    <property type="component" value="Unassembled WGS sequence"/>
</dbReference>
<evidence type="ECO:0000259" key="6">
    <source>
        <dbReference type="Pfam" id="PF07730"/>
    </source>
</evidence>
<dbReference type="InterPro" id="IPR003594">
    <property type="entry name" value="HATPase_dom"/>
</dbReference>
<evidence type="ECO:0000256" key="2">
    <source>
        <dbReference type="ARBA" id="ARBA00022777"/>
    </source>
</evidence>
<accession>A0A1H5SVD1</accession>
<keyword evidence="3" id="KW-0902">Two-component regulatory system</keyword>
<dbReference type="Proteomes" id="UP000236729">
    <property type="component" value="Unassembled WGS sequence"/>
</dbReference>
<evidence type="ECO:0000313" key="8">
    <source>
        <dbReference type="EMBL" id="SFC53272.1"/>
    </source>
</evidence>
<dbReference type="Pfam" id="PF07730">
    <property type="entry name" value="HisKA_3"/>
    <property type="match status" value="1"/>
</dbReference>
<reference evidence="9 10" key="2">
    <citation type="submission" date="2016-10" db="EMBL/GenBank/DDBJ databases">
        <authorList>
            <person name="Varghese N."/>
            <person name="Submissions S."/>
        </authorList>
    </citation>
    <scope>NUCLEOTIDE SEQUENCE [LARGE SCALE GENOMIC DNA]</scope>
    <source>
        <strain evidence="10">ATCC 20501</strain>
        <strain evidence="8 9">CGMCC 4.3529</strain>
    </source>
</reference>
<dbReference type="GO" id="GO:0046983">
    <property type="term" value="F:protein dimerization activity"/>
    <property type="evidence" value="ECO:0007669"/>
    <property type="project" value="InterPro"/>
</dbReference>
<dbReference type="PANTHER" id="PTHR24421:SF59">
    <property type="entry name" value="OXYGEN SENSOR HISTIDINE KINASE NREB"/>
    <property type="match status" value="1"/>
</dbReference>
<dbReference type="PANTHER" id="PTHR24421">
    <property type="entry name" value="NITRATE/NITRITE SENSOR PROTEIN NARX-RELATED"/>
    <property type="match status" value="1"/>
</dbReference>
<evidence type="ECO:0000256" key="1">
    <source>
        <dbReference type="ARBA" id="ARBA00022679"/>
    </source>
</evidence>
<keyword evidence="4" id="KW-1133">Transmembrane helix</keyword>
<dbReference type="EMBL" id="FNVB01000002">
    <property type="protein sequence ID" value="SEF54459.1"/>
    <property type="molecule type" value="Genomic_DNA"/>
</dbReference>
<evidence type="ECO:0000313" key="7">
    <source>
        <dbReference type="EMBL" id="SEF54459.1"/>
    </source>
</evidence>
<keyword evidence="2 7" id="KW-0418">Kinase</keyword>
<evidence type="ECO:0000256" key="4">
    <source>
        <dbReference type="SAM" id="Phobius"/>
    </source>
</evidence>
<gene>
    <name evidence="7" type="ORF">SAMN02982929_00044</name>
    <name evidence="8" type="ORF">SAMN05216506_101988</name>
</gene>
<keyword evidence="4" id="KW-0472">Membrane</keyword>
<keyword evidence="9" id="KW-1185">Reference proteome</keyword>
<dbReference type="AlphaFoldDB" id="A0A1H5SVD1"/>
<organism evidence="7 10">
    <name type="scientific">Saccharopolyspora kobensis</name>
    <dbReference type="NCBI Taxonomy" id="146035"/>
    <lineage>
        <taxon>Bacteria</taxon>
        <taxon>Bacillati</taxon>
        <taxon>Actinomycetota</taxon>
        <taxon>Actinomycetes</taxon>
        <taxon>Pseudonocardiales</taxon>
        <taxon>Pseudonocardiaceae</taxon>
        <taxon>Saccharopolyspora</taxon>
    </lineage>
</organism>
<evidence type="ECO:0000313" key="9">
    <source>
        <dbReference type="Proteomes" id="UP000199690"/>
    </source>
</evidence>
<evidence type="ECO:0000256" key="3">
    <source>
        <dbReference type="ARBA" id="ARBA00023012"/>
    </source>
</evidence>
<reference evidence="7" key="1">
    <citation type="submission" date="2016-10" db="EMBL/GenBank/DDBJ databases">
        <authorList>
            <person name="de Groot N.N."/>
        </authorList>
    </citation>
    <scope>NUCLEOTIDE SEQUENCE [LARGE SCALE GENOMIC DNA]</scope>
    <source>
        <strain evidence="7">ATCC 20501</strain>
    </source>
</reference>
<feature type="transmembrane region" description="Helical" evidence="4">
    <location>
        <begin position="71"/>
        <end position="88"/>
    </location>
</feature>
<dbReference type="InterPro" id="IPR050482">
    <property type="entry name" value="Sensor_HK_TwoCompSys"/>
</dbReference>
<feature type="transmembrane region" description="Helical" evidence="4">
    <location>
        <begin position="119"/>
        <end position="139"/>
    </location>
</feature>
<evidence type="ECO:0000259" key="5">
    <source>
        <dbReference type="Pfam" id="PF02518"/>
    </source>
</evidence>
<feature type="domain" description="Histidine kinase/HSP90-like ATPase" evidence="5">
    <location>
        <begin position="271"/>
        <end position="316"/>
    </location>
</feature>
<feature type="transmembrane region" description="Helical" evidence="4">
    <location>
        <begin position="95"/>
        <end position="113"/>
    </location>
</feature>
<name>A0A1H5SVD1_9PSEU</name>
<dbReference type="GO" id="GO:0000155">
    <property type="term" value="F:phosphorelay sensor kinase activity"/>
    <property type="evidence" value="ECO:0007669"/>
    <property type="project" value="InterPro"/>
</dbReference>
<dbReference type="Gene3D" id="3.30.565.10">
    <property type="entry name" value="Histidine kinase-like ATPase, C-terminal domain"/>
    <property type="match status" value="1"/>
</dbReference>
<accession>A0A1I1JZB1</accession>
<keyword evidence="1" id="KW-0808">Transferase</keyword>
<dbReference type="Pfam" id="PF02518">
    <property type="entry name" value="HATPase_c"/>
    <property type="match status" value="1"/>
</dbReference>
<dbReference type="InterPro" id="IPR011712">
    <property type="entry name" value="Sig_transdc_His_kin_sub3_dim/P"/>
</dbReference>
<keyword evidence="4" id="KW-0812">Transmembrane</keyword>
<protein>
    <submittedName>
        <fullName evidence="7">Signal transduction histidine kinase</fullName>
    </submittedName>
</protein>
<dbReference type="SMR" id="A0A1H5SVD1"/>
<evidence type="ECO:0000313" key="10">
    <source>
        <dbReference type="Proteomes" id="UP000236729"/>
    </source>
</evidence>